<organism evidence="1 2">
    <name type="scientific">Mameliella alba</name>
    <dbReference type="NCBI Taxonomy" id="561184"/>
    <lineage>
        <taxon>Bacteria</taxon>
        <taxon>Pseudomonadati</taxon>
        <taxon>Pseudomonadota</taxon>
        <taxon>Alphaproteobacteria</taxon>
        <taxon>Rhodobacterales</taxon>
        <taxon>Roseobacteraceae</taxon>
        <taxon>Mameliella</taxon>
    </lineage>
</organism>
<dbReference type="Proteomes" id="UP000030960">
    <property type="component" value="Unassembled WGS sequence"/>
</dbReference>
<evidence type="ECO:0000313" key="2">
    <source>
        <dbReference type="Proteomes" id="UP000030960"/>
    </source>
</evidence>
<sequence length="178" mass="19884">MKGIVFTELLEMAEQAIGEEAVDDILDQLDLDSGAAYTSVGNYPCAELMRIVGAVSDLTGIPTDDLQRKFGAWMHGRFVQTYPQFFADKTTVLDMLAAIESEVHVEVRKLYSDAELPRFDTAWVGPDHLRMTYRSERPLVAFCHGLIEACVDHFGQGAQIGLERVSPREAVFDVRLET</sequence>
<comment type="caution">
    <text evidence="1">The sequence shown here is derived from an EMBL/GenBank/DDBJ whole genome shotgun (WGS) entry which is preliminary data.</text>
</comment>
<gene>
    <name evidence="1" type="ORF">OA50_04998</name>
</gene>
<keyword evidence="2" id="KW-1185">Reference proteome</keyword>
<dbReference type="SUPFAM" id="SSF111126">
    <property type="entry name" value="Ligand-binding domain in the NO signalling and Golgi transport"/>
    <property type="match status" value="1"/>
</dbReference>
<dbReference type="STRING" id="561184.SAMN05216376_12111"/>
<dbReference type="InterPro" id="IPR024096">
    <property type="entry name" value="NO_sig/Golgi_transp_ligand-bd"/>
</dbReference>
<dbReference type="Pfam" id="PF07700">
    <property type="entry name" value="HNOB"/>
    <property type="match status" value="1"/>
</dbReference>
<dbReference type="GO" id="GO:0020037">
    <property type="term" value="F:heme binding"/>
    <property type="evidence" value="ECO:0007669"/>
    <property type="project" value="InterPro"/>
</dbReference>
<accession>A0A0B3RUT7</accession>
<dbReference type="Gene3D" id="3.90.1520.10">
    <property type="entry name" value="H-NOX domain"/>
    <property type="match status" value="1"/>
</dbReference>
<dbReference type="EMBL" id="JSUQ01000026">
    <property type="protein sequence ID" value="KHQ50488.1"/>
    <property type="molecule type" value="Genomic_DNA"/>
</dbReference>
<protein>
    <submittedName>
        <fullName evidence="1">Heme NO binding domain protein</fullName>
    </submittedName>
</protein>
<dbReference type="AlphaFoldDB" id="A0A0B3RUT7"/>
<evidence type="ECO:0000313" key="1">
    <source>
        <dbReference type="EMBL" id="KHQ50488.1"/>
    </source>
</evidence>
<reference evidence="1 2" key="1">
    <citation type="submission" date="2014-10" db="EMBL/GenBank/DDBJ databases">
        <title>Genome sequence of Ponticoccus sp. strain UMTAT08 isolated from clonal culture of toxic dinoflagellate Alexandrium tamiyavanichii.</title>
        <authorList>
            <person name="Gan H.Y."/>
            <person name="Muhd D.-D."/>
            <person name="Mohd Noor M.E."/>
            <person name="Yeong Y.S."/>
            <person name="Usup G."/>
        </authorList>
    </citation>
    <scope>NUCLEOTIDE SEQUENCE [LARGE SCALE GENOMIC DNA]</scope>
    <source>
        <strain evidence="1 2">UMTAT08</strain>
    </source>
</reference>
<dbReference type="PATRIC" id="fig|1515334.3.peg.5025"/>
<name>A0A0B3RUT7_9RHOB</name>
<dbReference type="InterPro" id="IPR038158">
    <property type="entry name" value="H-NOX_domain_sf"/>
</dbReference>
<proteinExistence type="predicted"/>
<dbReference type="RefSeq" id="WP_043146146.1">
    <property type="nucleotide sequence ID" value="NZ_AP022337.1"/>
</dbReference>
<dbReference type="OrthoDB" id="7266652at2"/>
<dbReference type="InterPro" id="IPR011644">
    <property type="entry name" value="Heme_NO-bd"/>
</dbReference>